<dbReference type="AlphaFoldDB" id="X1P983"/>
<dbReference type="EMBL" id="BARV01024651">
    <property type="protein sequence ID" value="GAI35580.1"/>
    <property type="molecule type" value="Genomic_DNA"/>
</dbReference>
<organism evidence="1">
    <name type="scientific">marine sediment metagenome</name>
    <dbReference type="NCBI Taxonomy" id="412755"/>
    <lineage>
        <taxon>unclassified sequences</taxon>
        <taxon>metagenomes</taxon>
        <taxon>ecological metagenomes</taxon>
    </lineage>
</organism>
<accession>X1P983</accession>
<gene>
    <name evidence="1" type="ORF">S06H3_40201</name>
</gene>
<reference evidence="1" key="1">
    <citation type="journal article" date="2014" name="Front. Microbiol.">
        <title>High frequency of phylogenetically diverse reductive dehalogenase-homologous genes in deep subseafloor sedimentary metagenomes.</title>
        <authorList>
            <person name="Kawai M."/>
            <person name="Futagami T."/>
            <person name="Toyoda A."/>
            <person name="Takaki Y."/>
            <person name="Nishi S."/>
            <person name="Hori S."/>
            <person name="Arai W."/>
            <person name="Tsubouchi T."/>
            <person name="Morono Y."/>
            <person name="Uchiyama I."/>
            <person name="Ito T."/>
            <person name="Fujiyama A."/>
            <person name="Inagaki F."/>
            <person name="Takami H."/>
        </authorList>
    </citation>
    <scope>NUCLEOTIDE SEQUENCE</scope>
    <source>
        <strain evidence="1">Expedition CK06-06</strain>
    </source>
</reference>
<evidence type="ECO:0000313" key="1">
    <source>
        <dbReference type="EMBL" id="GAI35580.1"/>
    </source>
</evidence>
<name>X1P983_9ZZZZ</name>
<comment type="caution">
    <text evidence="1">The sequence shown here is derived from an EMBL/GenBank/DDBJ whole genome shotgun (WGS) entry which is preliminary data.</text>
</comment>
<sequence>MIIAVPLMAVERIISIGEKSNYHLIDLGIVEEGERKVIFEPEDITLPPPGD</sequence>
<protein>
    <submittedName>
        <fullName evidence="1">Uncharacterized protein</fullName>
    </submittedName>
</protein>
<proteinExistence type="predicted"/>